<reference evidence="1 2" key="1">
    <citation type="submission" date="2023-01" db="EMBL/GenBank/DDBJ databases">
        <title>Complete genome sequence of Roseicyclus marinus strain Dej080120_10.</title>
        <authorList>
            <person name="Ueki S."/>
            <person name="Maruyama F."/>
        </authorList>
    </citation>
    <scope>NUCLEOTIDE SEQUENCE [LARGE SCALE GENOMIC DNA]</scope>
    <source>
        <strain evidence="1 2">Dej080120_10</strain>
    </source>
</reference>
<protein>
    <submittedName>
        <fullName evidence="1">Uncharacterized protein</fullName>
    </submittedName>
</protein>
<accession>A0AA48KJH4</accession>
<dbReference type="KEGG" id="rmai:MACH21_23510"/>
<dbReference type="RefSeq" id="WP_338272087.1">
    <property type="nucleotide sequence ID" value="NZ_AP027266.1"/>
</dbReference>
<proteinExistence type="predicted"/>
<evidence type="ECO:0000313" key="1">
    <source>
        <dbReference type="EMBL" id="BDW86174.1"/>
    </source>
</evidence>
<organism evidence="1 2">
    <name type="scientific">Roseicyclus marinus</name>
    <dbReference type="NCBI Taxonomy" id="2161673"/>
    <lineage>
        <taxon>Bacteria</taxon>
        <taxon>Pseudomonadati</taxon>
        <taxon>Pseudomonadota</taxon>
        <taxon>Alphaproteobacteria</taxon>
        <taxon>Rhodobacterales</taxon>
        <taxon>Roseobacteraceae</taxon>
        <taxon>Roseicyclus</taxon>
    </lineage>
</organism>
<dbReference type="AlphaFoldDB" id="A0AA48KJH4"/>
<keyword evidence="2" id="KW-1185">Reference proteome</keyword>
<evidence type="ECO:0000313" key="2">
    <source>
        <dbReference type="Proteomes" id="UP001337723"/>
    </source>
</evidence>
<name>A0AA48KJH4_9RHOB</name>
<dbReference type="Proteomes" id="UP001337723">
    <property type="component" value="Chromosome"/>
</dbReference>
<sequence length="269" mass="28987">MTRRIAVIGTSNIGALKYASPAIAMAHPELAVTFWGLPGGKFAECAVNEAGIFQPSQRDDDLCKLARRINGAEGIDLSTFDATLVIADTMGLPSVLFVAGNYDVVDWPIRRDKPLLSLPGFRAAMEEAIALRADDLARQFRGVTPLFLARAPYPTTVVTRRGPLRLEPFASVANHPEAARIEALYNEALEQALAARGMTYVPQPQDTIAAPFLTRPEFGAGAMDFRAAGRVLDDHRHMNAAFGASLFRAFALALGPDMTGAAPIPQIKE</sequence>
<dbReference type="EMBL" id="AP027266">
    <property type="protein sequence ID" value="BDW86174.1"/>
    <property type="molecule type" value="Genomic_DNA"/>
</dbReference>
<gene>
    <name evidence="1" type="ORF">MACH21_23510</name>
</gene>